<gene>
    <name evidence="3" type="ORF">HDID_LOCUS7109</name>
</gene>
<evidence type="ECO:0000259" key="2">
    <source>
        <dbReference type="SMART" id="SM00078"/>
    </source>
</evidence>
<dbReference type="Proteomes" id="UP000274504">
    <property type="component" value="Unassembled WGS sequence"/>
</dbReference>
<organism evidence="5">
    <name type="scientific">Hymenolepis diminuta</name>
    <name type="common">Rat tapeworm</name>
    <dbReference type="NCBI Taxonomy" id="6216"/>
    <lineage>
        <taxon>Eukaryota</taxon>
        <taxon>Metazoa</taxon>
        <taxon>Spiralia</taxon>
        <taxon>Lophotrochozoa</taxon>
        <taxon>Platyhelminthes</taxon>
        <taxon>Cestoda</taxon>
        <taxon>Eucestoda</taxon>
        <taxon>Cyclophyllidea</taxon>
        <taxon>Hymenolepididae</taxon>
        <taxon>Hymenolepis</taxon>
    </lineage>
</organism>
<dbReference type="SUPFAM" id="SSF56994">
    <property type="entry name" value="Insulin-like"/>
    <property type="match status" value="1"/>
</dbReference>
<comment type="similarity">
    <text evidence="1">Belongs to the insulin family.</text>
</comment>
<dbReference type="SMART" id="SM00078">
    <property type="entry name" value="IlGF"/>
    <property type="match status" value="1"/>
</dbReference>
<dbReference type="AlphaFoldDB" id="A0A0R3SQ07"/>
<dbReference type="WBParaSite" id="HDID_0000711101-mRNA-1">
    <property type="protein sequence ID" value="HDID_0000711101-mRNA-1"/>
    <property type="gene ID" value="HDID_0000711101"/>
</dbReference>
<dbReference type="InterPro" id="IPR022352">
    <property type="entry name" value="Ins/IGF/rlx"/>
</dbReference>
<dbReference type="InterPro" id="IPR016179">
    <property type="entry name" value="Insulin-like"/>
</dbReference>
<feature type="domain" description="Insulin-like" evidence="2">
    <location>
        <begin position="75"/>
        <end position="181"/>
    </location>
</feature>
<evidence type="ECO:0000256" key="1">
    <source>
        <dbReference type="ARBA" id="ARBA00009034"/>
    </source>
</evidence>
<name>A0A0R3SQ07_HYMDI</name>
<dbReference type="GO" id="GO:0005179">
    <property type="term" value="F:hormone activity"/>
    <property type="evidence" value="ECO:0007669"/>
    <property type="project" value="InterPro"/>
</dbReference>
<evidence type="ECO:0000313" key="5">
    <source>
        <dbReference type="WBParaSite" id="HDID_0000711101-mRNA-1"/>
    </source>
</evidence>
<evidence type="ECO:0000313" key="3">
    <source>
        <dbReference type="EMBL" id="VDL59427.1"/>
    </source>
</evidence>
<dbReference type="GO" id="GO:0005576">
    <property type="term" value="C:extracellular region"/>
    <property type="evidence" value="ECO:0007669"/>
    <property type="project" value="InterPro"/>
</dbReference>
<dbReference type="Gene3D" id="1.10.100.10">
    <property type="entry name" value="Insulin-like"/>
    <property type="match status" value="1"/>
</dbReference>
<evidence type="ECO:0000313" key="4">
    <source>
        <dbReference type="Proteomes" id="UP000274504"/>
    </source>
</evidence>
<proteinExistence type="inferred from homology"/>
<reference evidence="5" key="1">
    <citation type="submission" date="2017-02" db="UniProtKB">
        <authorList>
            <consortium name="WormBaseParasite"/>
        </authorList>
    </citation>
    <scope>IDENTIFICATION</scope>
</reference>
<sequence>MSHVNRAVDTAPLSSVNLRISNYRFTLLLLSLFFTIRLTIPMASSTEVGTEEYQDTNVSLSQEAEKRAGVSDPRRIMCGYQLIVNLKQQCGDRGTYSPYADSGRVRRGLRLQSAFVLCGYSRVITVNGLISDRATQLYKPGKVRRRKHDEFCALYLRYEPYTIITECCCRGCTRRFLEQYCAKD</sequence>
<reference evidence="3 4" key="2">
    <citation type="submission" date="2018-11" db="EMBL/GenBank/DDBJ databases">
        <authorList>
            <consortium name="Pathogen Informatics"/>
        </authorList>
    </citation>
    <scope>NUCLEOTIDE SEQUENCE [LARGE SCALE GENOMIC DNA]</scope>
</reference>
<dbReference type="InterPro" id="IPR036438">
    <property type="entry name" value="Insulin-like_sf"/>
</dbReference>
<dbReference type="PRINTS" id="PR00276">
    <property type="entry name" value="INSULINFAMLY"/>
</dbReference>
<dbReference type="EMBL" id="UYSG01010904">
    <property type="protein sequence ID" value="VDL59427.1"/>
    <property type="molecule type" value="Genomic_DNA"/>
</dbReference>
<protein>
    <submittedName>
        <fullName evidence="5">IlGF domain-containing protein</fullName>
    </submittedName>
</protein>
<dbReference type="OrthoDB" id="6277438at2759"/>
<accession>A0A0R3SQ07</accession>
<dbReference type="InterPro" id="IPR022353">
    <property type="entry name" value="Insulin_CS"/>
</dbReference>
<dbReference type="PROSITE" id="PS00262">
    <property type="entry name" value="INSULIN"/>
    <property type="match status" value="1"/>
</dbReference>